<dbReference type="InterPro" id="IPR032710">
    <property type="entry name" value="NTF2-like_dom_sf"/>
</dbReference>
<feature type="domain" description="SnoaL-like" evidence="1">
    <location>
        <begin position="17"/>
        <end position="145"/>
    </location>
</feature>
<evidence type="ECO:0000313" key="3">
    <source>
        <dbReference type="Proteomes" id="UP000658656"/>
    </source>
</evidence>
<reference evidence="2" key="2">
    <citation type="submission" date="2020-09" db="EMBL/GenBank/DDBJ databases">
        <authorList>
            <person name="Sun Q."/>
            <person name="Zhou Y."/>
        </authorList>
    </citation>
    <scope>NUCLEOTIDE SEQUENCE</scope>
    <source>
        <strain evidence="2">CGMCC 4.7679</strain>
    </source>
</reference>
<dbReference type="AlphaFoldDB" id="A0A8H9J0K1"/>
<dbReference type="InterPro" id="IPR037401">
    <property type="entry name" value="SnoaL-like"/>
</dbReference>
<dbReference type="OrthoDB" id="7605094at2"/>
<dbReference type="Proteomes" id="UP000658656">
    <property type="component" value="Unassembled WGS sequence"/>
</dbReference>
<accession>A0A8H9J0K1</accession>
<name>A0A8H9J0K1_9PSEU</name>
<evidence type="ECO:0000313" key="2">
    <source>
        <dbReference type="EMBL" id="GHF66881.1"/>
    </source>
</evidence>
<sequence length="205" mass="23771">MTDIEGRLAALEAEVTELRDRESIRDVLHRYCRGVDRLDTEIMKSCYHEDAYDTHWFANGPAHPFSDWVIAEVLPHARTTVHSIANPIIELKGSRAFVESHVHVLHEIVEPGVEPEKEVIHQLTECRYLDLFEKRDGEWKIFYRHVVRDNLQNFRVPADDPGRVPEALGRRDKSDPVYAGFDLLSRRPDDVRVNFFEPWLAGSSD</sequence>
<dbReference type="RefSeq" id="WP_145932846.1">
    <property type="nucleotide sequence ID" value="NZ_BNAV01000006.1"/>
</dbReference>
<proteinExistence type="predicted"/>
<protein>
    <recommendedName>
        <fullName evidence="1">SnoaL-like domain-containing protein</fullName>
    </recommendedName>
</protein>
<reference evidence="2" key="1">
    <citation type="journal article" date="2014" name="Int. J. Syst. Evol. Microbiol.">
        <title>Complete genome sequence of Corynebacterium casei LMG S-19264T (=DSM 44701T), isolated from a smear-ripened cheese.</title>
        <authorList>
            <consortium name="US DOE Joint Genome Institute (JGI-PGF)"/>
            <person name="Walter F."/>
            <person name="Albersmeier A."/>
            <person name="Kalinowski J."/>
            <person name="Ruckert C."/>
        </authorList>
    </citation>
    <scope>NUCLEOTIDE SEQUENCE</scope>
    <source>
        <strain evidence="2">CGMCC 4.7679</strain>
    </source>
</reference>
<gene>
    <name evidence="2" type="ORF">GCM10017566_45900</name>
</gene>
<keyword evidence="3" id="KW-1185">Reference proteome</keyword>
<dbReference type="Pfam" id="PF13577">
    <property type="entry name" value="SnoaL_4"/>
    <property type="match status" value="1"/>
</dbReference>
<dbReference type="EMBL" id="BNAV01000006">
    <property type="protein sequence ID" value="GHF66881.1"/>
    <property type="molecule type" value="Genomic_DNA"/>
</dbReference>
<comment type="caution">
    <text evidence="2">The sequence shown here is derived from an EMBL/GenBank/DDBJ whole genome shotgun (WGS) entry which is preliminary data.</text>
</comment>
<dbReference type="SUPFAM" id="SSF54427">
    <property type="entry name" value="NTF2-like"/>
    <property type="match status" value="1"/>
</dbReference>
<evidence type="ECO:0000259" key="1">
    <source>
        <dbReference type="Pfam" id="PF13577"/>
    </source>
</evidence>
<organism evidence="2 3">
    <name type="scientific">Amycolatopsis bartoniae</name>
    <dbReference type="NCBI Taxonomy" id="941986"/>
    <lineage>
        <taxon>Bacteria</taxon>
        <taxon>Bacillati</taxon>
        <taxon>Actinomycetota</taxon>
        <taxon>Actinomycetes</taxon>
        <taxon>Pseudonocardiales</taxon>
        <taxon>Pseudonocardiaceae</taxon>
        <taxon>Amycolatopsis</taxon>
    </lineage>
</organism>
<dbReference type="Gene3D" id="3.10.450.50">
    <property type="match status" value="1"/>
</dbReference>